<evidence type="ECO:0000256" key="1">
    <source>
        <dbReference type="ARBA" id="ARBA00004141"/>
    </source>
</evidence>
<evidence type="ECO:0000256" key="6">
    <source>
        <dbReference type="ARBA" id="ARBA00022989"/>
    </source>
</evidence>
<comment type="subcellular location">
    <subcellularLocation>
        <location evidence="1">Membrane</location>
        <topology evidence="1">Multi-pass membrane protein</topology>
    </subcellularLocation>
</comment>
<evidence type="ECO:0000256" key="12">
    <source>
        <dbReference type="ARBA" id="ARBA00023303"/>
    </source>
</evidence>
<dbReference type="Gene3D" id="1.10.287.770">
    <property type="entry name" value="YojJ-like"/>
    <property type="match status" value="1"/>
</dbReference>
<keyword evidence="11 13" id="KW-0739">Sodium transport</keyword>
<dbReference type="PANTHER" id="PTHR11690">
    <property type="entry name" value="AMILORIDE-SENSITIVE SODIUM CHANNEL-RELATED"/>
    <property type="match status" value="1"/>
</dbReference>
<keyword evidence="17" id="KW-1185">Reference proteome</keyword>
<evidence type="ECO:0000256" key="15">
    <source>
        <dbReference type="SAM" id="Phobius"/>
    </source>
</evidence>
<dbReference type="Pfam" id="PF00858">
    <property type="entry name" value="ASC"/>
    <property type="match status" value="2"/>
</dbReference>
<organism evidence="16 17">
    <name type="scientific">Toxocara canis</name>
    <name type="common">Canine roundworm</name>
    <dbReference type="NCBI Taxonomy" id="6265"/>
    <lineage>
        <taxon>Eukaryota</taxon>
        <taxon>Metazoa</taxon>
        <taxon>Ecdysozoa</taxon>
        <taxon>Nematoda</taxon>
        <taxon>Chromadorea</taxon>
        <taxon>Rhabditida</taxon>
        <taxon>Spirurina</taxon>
        <taxon>Ascaridomorpha</taxon>
        <taxon>Ascaridoidea</taxon>
        <taxon>Toxocaridae</taxon>
        <taxon>Toxocara</taxon>
    </lineage>
</organism>
<accession>A0A0B2W296</accession>
<evidence type="ECO:0000256" key="9">
    <source>
        <dbReference type="ARBA" id="ARBA00023136"/>
    </source>
</evidence>
<dbReference type="STRING" id="6265.A0A0B2W296"/>
<feature type="region of interest" description="Disordered" evidence="14">
    <location>
        <begin position="1128"/>
        <end position="1151"/>
    </location>
</feature>
<dbReference type="Proteomes" id="UP000031036">
    <property type="component" value="Unassembled WGS sequence"/>
</dbReference>
<dbReference type="PRINTS" id="PR01078">
    <property type="entry name" value="AMINACHANNEL"/>
</dbReference>
<evidence type="ECO:0000256" key="8">
    <source>
        <dbReference type="ARBA" id="ARBA00023065"/>
    </source>
</evidence>
<evidence type="ECO:0000256" key="11">
    <source>
        <dbReference type="ARBA" id="ARBA00023201"/>
    </source>
</evidence>
<evidence type="ECO:0000256" key="14">
    <source>
        <dbReference type="SAM" id="MobiDB-lite"/>
    </source>
</evidence>
<evidence type="ECO:0000256" key="3">
    <source>
        <dbReference type="ARBA" id="ARBA00022448"/>
    </source>
</evidence>
<evidence type="ECO:0000256" key="10">
    <source>
        <dbReference type="ARBA" id="ARBA00023180"/>
    </source>
</evidence>
<name>A0A0B2W296_TOXCA</name>
<evidence type="ECO:0000256" key="4">
    <source>
        <dbReference type="ARBA" id="ARBA00022461"/>
    </source>
</evidence>
<dbReference type="EMBL" id="JPKZ01000441">
    <property type="protein sequence ID" value="KHN87285.1"/>
    <property type="molecule type" value="Genomic_DNA"/>
</dbReference>
<keyword evidence="4 13" id="KW-0894">Sodium channel</keyword>
<dbReference type="GO" id="GO:0005886">
    <property type="term" value="C:plasma membrane"/>
    <property type="evidence" value="ECO:0007669"/>
    <property type="project" value="TreeGrafter"/>
</dbReference>
<keyword evidence="12 13" id="KW-0407">Ion channel</keyword>
<keyword evidence="9 15" id="KW-0472">Membrane</keyword>
<comment type="caution">
    <text evidence="16">The sequence shown here is derived from an EMBL/GenBank/DDBJ whole genome shotgun (WGS) entry which is preliminary data.</text>
</comment>
<comment type="similarity">
    <text evidence="2 13">Belongs to the amiloride-sensitive sodium channel (TC 1.A.6) family.</text>
</comment>
<keyword evidence="8 13" id="KW-0406">Ion transport</keyword>
<protein>
    <submittedName>
        <fullName evidence="16">Degenerin-like protein T28D9.7</fullName>
    </submittedName>
</protein>
<dbReference type="GO" id="GO:0015280">
    <property type="term" value="F:ligand-gated sodium channel activity"/>
    <property type="evidence" value="ECO:0007669"/>
    <property type="project" value="TreeGrafter"/>
</dbReference>
<gene>
    <name evidence="16" type="primary">T28D9.7</name>
    <name evidence="16" type="ORF">Tcan_17919</name>
</gene>
<proteinExistence type="inferred from homology"/>
<dbReference type="OrthoDB" id="6502088at2759"/>
<sequence length="1219" mass="139115">MPRAADRIATHLNFLRIDDPPRRNYMVMRKREESEPSALLTSKGWGIAGGPRSSSIDAVVSVVTDDEGNVVLEKEPIMLSILESANVDGTRHLRSPSKATRYAWAAIIVIFMFLAALQIWSQIAMYITTPVATNIEAYYPDKFAFPAVAICNNNQFRLTYLTGPIIRNRRTKDRNKTIAELEMVNSTMFDKVLEKTWDMDAVKFLRSAAHWKSRMILRCTWPNGTSCRLSDFRAVWTLTGLCWAINTDPQNPHYISSSGSSHGLRLLLNIERYERVESCTPNFRTMSLPGLKVLIYNQTDMPESSLNGVNVPPGYSMDIPFRIQHRSKVPGMGCVQTNEEQQLEPLPFDHPRNVHSCLIRNFLVEIEKRCNCSMRRAYSLDASRVYRFCNVEQYFDCVLPLMKGRSDAELDKFECIPGCEQIDYIAWQDMNLLPSSIFPSLIDTAEEEDIDDVIDDYDSEEESNYLDHVSKDELFQCEESQLLSEDQVRQIKRSAQRAYEKQSRYQEDIQLRTKRLIQKLRNATQNLIRLGWGWSDKNYVGAYHRLNASLTCYSSMAEVHTEMVTALNDASVPSEEIRTSNIFRLISPSEHKLNPERYKTLTELRQVYGERVDDVIKDFQTIANIIDGFWKIYKKETFTSTLGVNLDRMDKYEMNKLQRRAWAEKMQSRNMRHFFDQDFYEGWYNPTLKDFDQSLVRNIINIEENDLPYLLNAIHNGTGLKTGAVLYFGDTSKEHMEQFSGFVNDIVQCTMNDVKNESTTLLKTFKKAMNEFQSAYTNLFKKELPTYLTNFDFSRTFVEQNFAMVNVFLHKMNVEIWRQEGTYSIWSLMCDVGGALGLFLGASMLTIIELLYLCFHYVLADKNCERCTTPKKFWMCPENVKIIDPFQKWKGKMKDVDLTTRAGQLETALMDSSLSMLNSMESRTSRTTNSVKVYPTRSVQRSISAVRDNALRKRLLEPEESISTAEDMQSLDSGSDSRYTSKKQTLSLAPLENIDERSSLADESSAIRSYITGSEGSHTAFHSQHASIADSVSSSVDQPALMCPENVKIIDPFQKWKGKMKDVDLTSRAGQLETALMDSSLSMLNSMESRTSRTTNSVKVYPTRSVQRSISAVRDNALRKRLLEPEESISTAEDMQSLDSGSDSRYTSKKQTLSLAPLENIDERSSLADESSAIRSYITGSEGSHTAFHSQHASIADSVSSSVDQPALFVPKSERQTVV</sequence>
<reference evidence="16 17" key="1">
    <citation type="submission" date="2014-11" db="EMBL/GenBank/DDBJ databases">
        <title>Genetic blueprint of the zoonotic pathogen Toxocara canis.</title>
        <authorList>
            <person name="Zhu X.-Q."/>
            <person name="Korhonen P.K."/>
            <person name="Cai H."/>
            <person name="Young N.D."/>
            <person name="Nejsum P."/>
            <person name="von Samson-Himmelstjerna G."/>
            <person name="Boag P.R."/>
            <person name="Tan P."/>
            <person name="Li Q."/>
            <person name="Min J."/>
            <person name="Yang Y."/>
            <person name="Wang X."/>
            <person name="Fang X."/>
            <person name="Hall R.S."/>
            <person name="Hofmann A."/>
            <person name="Sternberg P.W."/>
            <person name="Jex A.R."/>
            <person name="Gasser R.B."/>
        </authorList>
    </citation>
    <scope>NUCLEOTIDE SEQUENCE [LARGE SCALE GENOMIC DNA]</scope>
    <source>
        <strain evidence="16">PN_DK_2014</strain>
    </source>
</reference>
<dbReference type="PANTHER" id="PTHR11690:SF296">
    <property type="entry name" value="DEGENERIN-LIKE PROTEIN DEL-10"/>
    <property type="match status" value="1"/>
</dbReference>
<evidence type="ECO:0000313" key="17">
    <source>
        <dbReference type="Proteomes" id="UP000031036"/>
    </source>
</evidence>
<keyword evidence="6 15" id="KW-1133">Transmembrane helix</keyword>
<keyword evidence="5 13" id="KW-0812">Transmembrane</keyword>
<dbReference type="InterPro" id="IPR001873">
    <property type="entry name" value="ENaC"/>
</dbReference>
<evidence type="ECO:0000256" key="2">
    <source>
        <dbReference type="ARBA" id="ARBA00007193"/>
    </source>
</evidence>
<dbReference type="Gene3D" id="2.60.470.10">
    <property type="entry name" value="Acid-sensing ion channels like domains"/>
    <property type="match status" value="1"/>
</dbReference>
<feature type="region of interest" description="Disordered" evidence="14">
    <location>
        <begin position="961"/>
        <end position="984"/>
    </location>
</feature>
<dbReference type="OMA" id="TYSIWSL"/>
<keyword evidence="3 13" id="KW-0813">Transport</keyword>
<evidence type="ECO:0000256" key="13">
    <source>
        <dbReference type="RuleBase" id="RU000679"/>
    </source>
</evidence>
<keyword evidence="7" id="KW-0915">Sodium</keyword>
<evidence type="ECO:0000256" key="7">
    <source>
        <dbReference type="ARBA" id="ARBA00023053"/>
    </source>
</evidence>
<evidence type="ECO:0000313" key="16">
    <source>
        <dbReference type="EMBL" id="KHN87285.1"/>
    </source>
</evidence>
<keyword evidence="10" id="KW-0325">Glycoprotein</keyword>
<feature type="transmembrane region" description="Helical" evidence="15">
    <location>
        <begin position="102"/>
        <end position="120"/>
    </location>
</feature>
<evidence type="ECO:0000256" key="5">
    <source>
        <dbReference type="ARBA" id="ARBA00022692"/>
    </source>
</evidence>
<dbReference type="AlphaFoldDB" id="A0A0B2W296"/>